<comment type="caution">
    <text evidence="2">The sequence shown here is derived from an EMBL/GenBank/DDBJ whole genome shotgun (WGS) entry which is preliminary data.</text>
</comment>
<evidence type="ECO:0000313" key="3">
    <source>
        <dbReference type="Proteomes" id="UP000437736"/>
    </source>
</evidence>
<name>A0ABW9QYE2_9ACTN</name>
<keyword evidence="3" id="KW-1185">Reference proteome</keyword>
<evidence type="ECO:0000313" key="2">
    <source>
        <dbReference type="EMBL" id="MST34889.1"/>
    </source>
</evidence>
<organism evidence="2 3">
    <name type="scientific">Acidiferrimicrobium australe</name>
    <dbReference type="NCBI Taxonomy" id="2664430"/>
    <lineage>
        <taxon>Bacteria</taxon>
        <taxon>Bacillati</taxon>
        <taxon>Actinomycetota</taxon>
        <taxon>Acidimicrobiia</taxon>
        <taxon>Acidimicrobiales</taxon>
        <taxon>Acidimicrobiaceae</taxon>
        <taxon>Acidiferrimicrobium</taxon>
    </lineage>
</organism>
<dbReference type="Proteomes" id="UP000437736">
    <property type="component" value="Unassembled WGS sequence"/>
</dbReference>
<accession>A0ABW9QYE2</accession>
<gene>
    <name evidence="2" type="ORF">GHK86_19450</name>
</gene>
<keyword evidence="1" id="KW-1133">Transmembrane helix</keyword>
<keyword evidence="1" id="KW-0812">Transmembrane</keyword>
<sequence>MPARVVFDVLLGLHVTCALVGFGSVALTGVYGFLVSGGVGEDDVRRYFASPSRLEWL</sequence>
<dbReference type="EMBL" id="WJHE01001278">
    <property type="protein sequence ID" value="MST34889.1"/>
    <property type="molecule type" value="Genomic_DNA"/>
</dbReference>
<proteinExistence type="predicted"/>
<evidence type="ECO:0000256" key="1">
    <source>
        <dbReference type="SAM" id="Phobius"/>
    </source>
</evidence>
<protein>
    <submittedName>
        <fullName evidence="2">Uncharacterized protein</fullName>
    </submittedName>
</protein>
<feature type="transmembrane region" description="Helical" evidence="1">
    <location>
        <begin position="12"/>
        <end position="36"/>
    </location>
</feature>
<feature type="non-terminal residue" evidence="2">
    <location>
        <position position="57"/>
    </location>
</feature>
<keyword evidence="1" id="KW-0472">Membrane</keyword>
<reference evidence="2 3" key="1">
    <citation type="submission" date="2019-11" db="EMBL/GenBank/DDBJ databases">
        <title>Acidiferrimicrobium australis gen. nov., sp. nov., an acidophilic and obligately heterotrophic, member of the Actinobacteria that catalyses dissimilatory oxido- reduction of iron isolated from metal-rich acidic water in Chile.</title>
        <authorList>
            <person name="Gonzalez D."/>
            <person name="Huber K."/>
            <person name="Hedrich S."/>
            <person name="Rojas-Villalobos C."/>
            <person name="Quatrini R."/>
            <person name="Dinamarca M.A."/>
            <person name="Schwarz A."/>
            <person name="Canales C."/>
            <person name="Nancucheo I."/>
        </authorList>
    </citation>
    <scope>NUCLEOTIDE SEQUENCE [LARGE SCALE GENOMIC DNA]</scope>
    <source>
        <strain evidence="2 3">USS-CCA1</strain>
    </source>
</reference>